<dbReference type="GO" id="GO:0090313">
    <property type="term" value="P:regulation of protein targeting to membrane"/>
    <property type="evidence" value="ECO:0007669"/>
    <property type="project" value="TreeGrafter"/>
</dbReference>
<dbReference type="RefSeq" id="WP_305169674.1">
    <property type="nucleotide sequence ID" value="NZ_JAUUUU010000001.1"/>
</dbReference>
<reference evidence="3" key="1">
    <citation type="journal article" date="2010" name="Int. J. Syst. Evol. Microbiol.">
        <title>Porticoccus litoralis gen. nov., sp. nov., a gammaproteobacterium isolated from the Yellow Sea.</title>
        <authorList>
            <person name="Oh H.M."/>
            <person name="Kim H."/>
            <person name="Kim K.M."/>
            <person name="Min G.S."/>
            <person name="Cho J.C."/>
        </authorList>
    </citation>
    <scope>NUCLEOTIDE SEQUENCE</scope>
    <source>
        <strain evidence="3">DSM 25064</strain>
    </source>
</reference>
<feature type="region of interest" description="Disordered" evidence="1">
    <location>
        <begin position="872"/>
        <end position="891"/>
    </location>
</feature>
<accession>A0AAW8B3M4</accession>
<dbReference type="PANTHER" id="PTHR30441">
    <property type="entry name" value="DUF748 DOMAIN-CONTAINING PROTEIN"/>
    <property type="match status" value="1"/>
</dbReference>
<dbReference type="InterPro" id="IPR008023">
    <property type="entry name" value="DUF748"/>
</dbReference>
<sequence length="952" mass="102222">MRVVSRVAKYLIISLLVLLVVVITLLPFVVRWQAETWLNRQGLEASIGYISIRPIMGSVQINDVQVRAANGEQLAVNELLVNIAWRPLSDQWLQIEELKLDTLAIDLVQGPGILRIGGISIPTGDSPDAVAEAETSSSGGGIDRISLEQLSLNNLDICYSRVDAANLTLANQCAHLGELTHTGELDLKLGEDGALLVPGIQLQELRWYDRLQPLSLLAIDSVSLVNLVSPDMRLWHLDNLAVESISLLPETDRALQLDRAELQVLSASDNISVEKLLLGELSAQLQLSQEGQLTFAPAIMERVTALSDTPAKDQSEAEPVKSTPVALSQFSLGHVAVATDRSLLAMSGLNLQGLGLDGAEVSLEGLQLAKMVVLPGADKSALSLSQLDVAGLTVGEKIELDSIALGDTQLHLQTLDNGQLAFAPTLMAQLIPESSSEASTGDAEVEVSPTPQKTFSLGSLKTSQLQIMAEQELLSLDALTLQSLTAGADVVGLESFRVDKLAIMAPVTEVEGVEHYVRVPAVSLKGLSKSPSVLALAQLEIIDPDIFLHRDSDGQLVMLEELNRFIGKAAGEAPDEPGESSPSDGGDPPMQLQIGEVLIGQQGQVRVLDESVSPALSQQFSKLGLSIQHLDATRPDKGATLNFNLGVNRFGYLKLAGDLAPFGDHLNTSIDGELHGVDVRNLSGYAGKFIGYHLDNGSVDADIDLAVREDKIDAEITTRFHELKVSPLKKDELPEGAEELGVPLEFALSLLRDNDGTIELKLPIGGNINAPEFSLSKIINKVLFKVIAESVVNYYLPFGLLAKSLIGDSLANLAFQPVPFAPGMAALDDPAHENLNKIAQMLKARQQLHLLFCAPSTRQDWMSVYAQDGAKNADKAEQKDTNKNTQEEVAASEPVITPEQVTAMKQLADQRTEVAKAYLVDAGVKPGQMILCTGAFEKALDKPPAMTISIGQ</sequence>
<dbReference type="Pfam" id="PF05359">
    <property type="entry name" value="DUF748"/>
    <property type="match status" value="2"/>
</dbReference>
<dbReference type="InterPro" id="IPR052894">
    <property type="entry name" value="AsmA-related"/>
</dbReference>
<keyword evidence="2" id="KW-1133">Transmembrane helix</keyword>
<feature type="transmembrane region" description="Helical" evidence="2">
    <location>
        <begin position="7"/>
        <end position="30"/>
    </location>
</feature>
<protein>
    <submittedName>
        <fullName evidence="3">DUF748 domain-containing protein</fullName>
    </submittedName>
</protein>
<evidence type="ECO:0000313" key="3">
    <source>
        <dbReference type="EMBL" id="MDP1520144.1"/>
    </source>
</evidence>
<evidence type="ECO:0000256" key="1">
    <source>
        <dbReference type="SAM" id="MobiDB-lite"/>
    </source>
</evidence>
<keyword evidence="2" id="KW-0472">Membrane</keyword>
<dbReference type="EMBL" id="JAUUUU010000001">
    <property type="protein sequence ID" value="MDP1520144.1"/>
    <property type="molecule type" value="Genomic_DNA"/>
</dbReference>
<evidence type="ECO:0000256" key="2">
    <source>
        <dbReference type="SAM" id="Phobius"/>
    </source>
</evidence>
<comment type="caution">
    <text evidence="3">The sequence shown here is derived from an EMBL/GenBank/DDBJ whole genome shotgun (WGS) entry which is preliminary data.</text>
</comment>
<keyword evidence="2" id="KW-0812">Transmembrane</keyword>
<dbReference type="AlphaFoldDB" id="A0AAW8B3M4"/>
<feature type="region of interest" description="Disordered" evidence="1">
    <location>
        <begin position="570"/>
        <end position="591"/>
    </location>
</feature>
<evidence type="ECO:0000313" key="4">
    <source>
        <dbReference type="Proteomes" id="UP001178354"/>
    </source>
</evidence>
<organism evidence="3 4">
    <name type="scientific">Porticoccus litoralis</name>
    <dbReference type="NCBI Taxonomy" id="434086"/>
    <lineage>
        <taxon>Bacteria</taxon>
        <taxon>Pseudomonadati</taxon>
        <taxon>Pseudomonadota</taxon>
        <taxon>Gammaproteobacteria</taxon>
        <taxon>Cellvibrionales</taxon>
        <taxon>Porticoccaceae</taxon>
        <taxon>Porticoccus</taxon>
    </lineage>
</organism>
<proteinExistence type="predicted"/>
<keyword evidence="4" id="KW-1185">Reference proteome</keyword>
<gene>
    <name evidence="3" type="ORF">Q8A57_04095</name>
</gene>
<feature type="compositionally biased region" description="Basic and acidic residues" evidence="1">
    <location>
        <begin position="872"/>
        <end position="886"/>
    </location>
</feature>
<dbReference type="GO" id="GO:0005886">
    <property type="term" value="C:plasma membrane"/>
    <property type="evidence" value="ECO:0007669"/>
    <property type="project" value="TreeGrafter"/>
</dbReference>
<dbReference type="PANTHER" id="PTHR30441:SF8">
    <property type="entry name" value="DUF748 DOMAIN-CONTAINING PROTEIN"/>
    <property type="match status" value="1"/>
</dbReference>
<dbReference type="Proteomes" id="UP001178354">
    <property type="component" value="Unassembled WGS sequence"/>
</dbReference>
<reference evidence="3" key="2">
    <citation type="submission" date="2023-08" db="EMBL/GenBank/DDBJ databases">
        <authorList>
            <person name="Luo J."/>
        </authorList>
    </citation>
    <scope>NUCLEOTIDE SEQUENCE</scope>
    <source>
        <strain evidence="3">DSM 25064</strain>
    </source>
</reference>
<name>A0AAW8B3M4_9GAMM</name>